<comment type="catalytic activity">
    <reaction evidence="1">
        <text>ATP + protein L-histidine = ADP + protein N-phospho-L-histidine.</text>
        <dbReference type="EC" id="2.7.13.3"/>
    </reaction>
</comment>
<dbReference type="PANTHER" id="PTHR45528:SF1">
    <property type="entry name" value="SENSOR HISTIDINE KINASE CPXA"/>
    <property type="match status" value="1"/>
</dbReference>
<evidence type="ECO:0000256" key="2">
    <source>
        <dbReference type="ARBA" id="ARBA00004651"/>
    </source>
</evidence>
<reference evidence="17 18" key="1">
    <citation type="submission" date="2017-06" db="EMBL/GenBank/DDBJ databases">
        <authorList>
            <consortium name="Pathogen Informatics"/>
        </authorList>
    </citation>
    <scope>NUCLEOTIDE SEQUENCE [LARGE SCALE GENOMIC DNA]</scope>
    <source>
        <strain evidence="17 18">NCTC13788</strain>
    </source>
</reference>
<evidence type="ECO:0000256" key="11">
    <source>
        <dbReference type="ARBA" id="ARBA00022989"/>
    </source>
</evidence>
<dbReference type="CDD" id="cd06225">
    <property type="entry name" value="HAMP"/>
    <property type="match status" value="1"/>
</dbReference>
<dbReference type="InterPro" id="IPR036890">
    <property type="entry name" value="HATPase_C_sf"/>
</dbReference>
<dbReference type="InterPro" id="IPR003660">
    <property type="entry name" value="HAMP_dom"/>
</dbReference>
<evidence type="ECO:0000256" key="14">
    <source>
        <dbReference type="SAM" id="Phobius"/>
    </source>
</evidence>
<dbReference type="InterPro" id="IPR003661">
    <property type="entry name" value="HisK_dim/P_dom"/>
</dbReference>
<sequence length="468" mass="54220">MKLSRKHFLIINSLIFIIVTLILCALYVVMPQYYKEKKTEEAQNEFAKVVQLIDRKELTQAKRILASKEGTYKNTSIWYLLFDSKDKIVYPKSSLEIEESLSEEDSQRDLLIASELFEDDRESDEVSSKRFTKNVRLEDEDFTLVGDFSLQPVSEARKVLLDLYPPLLLFSLVIGTIASYLYSHVSNRRLLAISATTRKMAKLEPNLSCNDSGNDEISELAQDINSLYQNLFTVIASLRKENEKVAKNEREKSEFLRITSHELKTPIAGVIGMLDGMIYKVGDFKDRDKYLKKCREILEEQSLIVQSLLEFSKVDFISEQSEETFNLKTVLEEELEAYAILAEVRQFHLKVQLDDCDVVGNKLYLLKAIKNLLDNALHYTKEHGTIDIRLCSEELVIKNQAEHCLTAEQLEKIFQPLYRPDFSRNRKAGGSGLGLFIAQQILEKHHFAYTFENVEDDWMEFRIRFEKV</sequence>
<evidence type="ECO:0000256" key="1">
    <source>
        <dbReference type="ARBA" id="ARBA00000085"/>
    </source>
</evidence>
<dbReference type="OrthoDB" id="9762826at2"/>
<dbReference type="eggNOG" id="COG0642">
    <property type="taxonomic scope" value="Bacteria"/>
</dbReference>
<proteinExistence type="predicted"/>
<keyword evidence="6 17" id="KW-0808">Transferase</keyword>
<dbReference type="InterPro" id="IPR005467">
    <property type="entry name" value="His_kinase_dom"/>
</dbReference>
<dbReference type="PROSITE" id="PS50885">
    <property type="entry name" value="HAMP"/>
    <property type="match status" value="1"/>
</dbReference>
<dbReference type="SUPFAM" id="SSF55874">
    <property type="entry name" value="ATPase domain of HSP90 chaperone/DNA topoisomerase II/histidine kinase"/>
    <property type="match status" value="1"/>
</dbReference>
<evidence type="ECO:0000256" key="6">
    <source>
        <dbReference type="ARBA" id="ARBA00022679"/>
    </source>
</evidence>
<dbReference type="EMBL" id="LT906439">
    <property type="protein sequence ID" value="SNU90666.1"/>
    <property type="molecule type" value="Genomic_DNA"/>
</dbReference>
<dbReference type="InterPro" id="IPR050398">
    <property type="entry name" value="HssS/ArlS-like"/>
</dbReference>
<evidence type="ECO:0000256" key="13">
    <source>
        <dbReference type="ARBA" id="ARBA00023136"/>
    </source>
</evidence>
<dbReference type="STRING" id="1123308.GCA_000380085_01365"/>
<keyword evidence="10" id="KW-0067">ATP-binding</keyword>
<evidence type="ECO:0000256" key="7">
    <source>
        <dbReference type="ARBA" id="ARBA00022692"/>
    </source>
</evidence>
<feature type="domain" description="Histidine kinase" evidence="15">
    <location>
        <begin position="258"/>
        <end position="468"/>
    </location>
</feature>
<dbReference type="Proteomes" id="UP000215185">
    <property type="component" value="Chromosome 1"/>
</dbReference>
<dbReference type="Gene3D" id="3.30.565.10">
    <property type="entry name" value="Histidine kinase-like ATPase, C-terminal domain"/>
    <property type="match status" value="1"/>
</dbReference>
<dbReference type="EC" id="2.7.13.3" evidence="3"/>
<dbReference type="AlphaFoldDB" id="A0A239SZC4"/>
<dbReference type="PROSITE" id="PS50109">
    <property type="entry name" value="HIS_KIN"/>
    <property type="match status" value="1"/>
</dbReference>
<dbReference type="Pfam" id="PF02518">
    <property type="entry name" value="HATPase_c"/>
    <property type="match status" value="1"/>
</dbReference>
<keyword evidence="4" id="KW-1003">Cell membrane</keyword>
<dbReference type="GO" id="GO:0000155">
    <property type="term" value="F:phosphorelay sensor kinase activity"/>
    <property type="evidence" value="ECO:0007669"/>
    <property type="project" value="InterPro"/>
</dbReference>
<evidence type="ECO:0000256" key="5">
    <source>
        <dbReference type="ARBA" id="ARBA00022553"/>
    </source>
</evidence>
<evidence type="ECO:0000256" key="3">
    <source>
        <dbReference type="ARBA" id="ARBA00012438"/>
    </source>
</evidence>
<name>A0A239SZC4_9STRE</name>
<keyword evidence="8" id="KW-0547">Nucleotide-binding</keyword>
<feature type="domain" description="HAMP" evidence="16">
    <location>
        <begin position="184"/>
        <end position="236"/>
    </location>
</feature>
<protein>
    <recommendedName>
        <fullName evidence="3">histidine kinase</fullName>
        <ecNumber evidence="3">2.7.13.3</ecNumber>
    </recommendedName>
</protein>
<keyword evidence="13 14" id="KW-0472">Membrane</keyword>
<keyword evidence="9 17" id="KW-0418">Kinase</keyword>
<dbReference type="SMART" id="SM00387">
    <property type="entry name" value="HATPase_c"/>
    <property type="match status" value="1"/>
</dbReference>
<dbReference type="SMART" id="SM00304">
    <property type="entry name" value="HAMP"/>
    <property type="match status" value="1"/>
</dbReference>
<keyword evidence="12" id="KW-0902">Two-component regulatory system</keyword>
<dbReference type="GO" id="GO:0005524">
    <property type="term" value="F:ATP binding"/>
    <property type="evidence" value="ECO:0007669"/>
    <property type="project" value="UniProtKB-KW"/>
</dbReference>
<dbReference type="PANTHER" id="PTHR45528">
    <property type="entry name" value="SENSOR HISTIDINE KINASE CPXA"/>
    <property type="match status" value="1"/>
</dbReference>
<keyword evidence="11 14" id="KW-1133">Transmembrane helix</keyword>
<keyword evidence="18" id="KW-1185">Reference proteome</keyword>
<accession>A0A239SZC4</accession>
<dbReference type="InterPro" id="IPR036097">
    <property type="entry name" value="HisK_dim/P_sf"/>
</dbReference>
<dbReference type="Pfam" id="PF00512">
    <property type="entry name" value="HisKA"/>
    <property type="match status" value="1"/>
</dbReference>
<dbReference type="CDD" id="cd00082">
    <property type="entry name" value="HisKA"/>
    <property type="match status" value="1"/>
</dbReference>
<organism evidence="17 18">
    <name type="scientific">Streptococcus merionis</name>
    <dbReference type="NCBI Taxonomy" id="400065"/>
    <lineage>
        <taxon>Bacteria</taxon>
        <taxon>Bacillati</taxon>
        <taxon>Bacillota</taxon>
        <taxon>Bacilli</taxon>
        <taxon>Lactobacillales</taxon>
        <taxon>Streptococcaceae</taxon>
        <taxon>Streptococcus</taxon>
    </lineage>
</organism>
<comment type="subcellular location">
    <subcellularLocation>
        <location evidence="2">Cell membrane</location>
        <topology evidence="2">Multi-pass membrane protein</topology>
    </subcellularLocation>
</comment>
<evidence type="ECO:0000256" key="9">
    <source>
        <dbReference type="ARBA" id="ARBA00022777"/>
    </source>
</evidence>
<dbReference type="KEGG" id="smen:SAMEA4412692_1947"/>
<dbReference type="Gene3D" id="6.10.340.10">
    <property type="match status" value="1"/>
</dbReference>
<evidence type="ECO:0000256" key="4">
    <source>
        <dbReference type="ARBA" id="ARBA00022475"/>
    </source>
</evidence>
<evidence type="ECO:0000256" key="12">
    <source>
        <dbReference type="ARBA" id="ARBA00023012"/>
    </source>
</evidence>
<dbReference type="SUPFAM" id="SSF47384">
    <property type="entry name" value="Homodimeric domain of signal transducing histidine kinase"/>
    <property type="match status" value="1"/>
</dbReference>
<evidence type="ECO:0000256" key="10">
    <source>
        <dbReference type="ARBA" id="ARBA00022840"/>
    </source>
</evidence>
<dbReference type="GO" id="GO:0005886">
    <property type="term" value="C:plasma membrane"/>
    <property type="evidence" value="ECO:0007669"/>
    <property type="project" value="UniProtKB-SubCell"/>
</dbReference>
<dbReference type="Gene3D" id="1.10.287.130">
    <property type="match status" value="1"/>
</dbReference>
<gene>
    <name evidence="17" type="primary">baeS</name>
    <name evidence="17" type="ORF">SAMEA4412692_01947</name>
</gene>
<dbReference type="RefSeq" id="WP_018373913.1">
    <property type="nucleotide sequence ID" value="NZ_LT906439.1"/>
</dbReference>
<evidence type="ECO:0000256" key="8">
    <source>
        <dbReference type="ARBA" id="ARBA00022741"/>
    </source>
</evidence>
<feature type="transmembrane region" description="Helical" evidence="14">
    <location>
        <begin position="7"/>
        <end position="30"/>
    </location>
</feature>
<evidence type="ECO:0000259" key="16">
    <source>
        <dbReference type="PROSITE" id="PS50885"/>
    </source>
</evidence>
<evidence type="ECO:0000313" key="18">
    <source>
        <dbReference type="Proteomes" id="UP000215185"/>
    </source>
</evidence>
<evidence type="ECO:0000259" key="15">
    <source>
        <dbReference type="PROSITE" id="PS50109"/>
    </source>
</evidence>
<dbReference type="InterPro" id="IPR003594">
    <property type="entry name" value="HATPase_dom"/>
</dbReference>
<keyword evidence="5" id="KW-0597">Phosphoprotein</keyword>
<dbReference type="SMART" id="SM00388">
    <property type="entry name" value="HisKA"/>
    <property type="match status" value="1"/>
</dbReference>
<keyword evidence="7 14" id="KW-0812">Transmembrane</keyword>
<evidence type="ECO:0000313" key="17">
    <source>
        <dbReference type="EMBL" id="SNU90666.1"/>
    </source>
</evidence>